<proteinExistence type="predicted"/>
<dbReference type="Gene3D" id="2.40.350.10">
    <property type="entry name" value="SO1590-like"/>
    <property type="match status" value="1"/>
</dbReference>
<dbReference type="Proteomes" id="UP000027195">
    <property type="component" value="Unassembled WGS sequence"/>
</dbReference>
<protein>
    <recommendedName>
        <fullName evidence="3">DUF3224 domain-containing protein</fullName>
    </recommendedName>
</protein>
<dbReference type="HOGENOM" id="CLU_146143_0_0_1"/>
<dbReference type="InterPro" id="IPR021607">
    <property type="entry name" value="DUF3224"/>
</dbReference>
<reference evidence="2" key="1">
    <citation type="journal article" date="2014" name="Proc. Natl. Acad. Sci. U.S.A.">
        <title>Extensive sampling of basidiomycete genomes demonstrates inadequacy of the white-rot/brown-rot paradigm for wood decay fungi.</title>
        <authorList>
            <person name="Riley R."/>
            <person name="Salamov A.A."/>
            <person name="Brown D.W."/>
            <person name="Nagy L.G."/>
            <person name="Floudas D."/>
            <person name="Held B.W."/>
            <person name="Levasseur A."/>
            <person name="Lombard V."/>
            <person name="Morin E."/>
            <person name="Otillar R."/>
            <person name="Lindquist E.A."/>
            <person name="Sun H."/>
            <person name="LaButti K.M."/>
            <person name="Schmutz J."/>
            <person name="Jabbour D."/>
            <person name="Luo H."/>
            <person name="Baker S.E."/>
            <person name="Pisabarro A.G."/>
            <person name="Walton J.D."/>
            <person name="Blanchette R.A."/>
            <person name="Henrissat B."/>
            <person name="Martin F."/>
            <person name="Cullen D."/>
            <person name="Hibbett D.S."/>
            <person name="Grigoriev I.V."/>
        </authorList>
    </citation>
    <scope>NUCLEOTIDE SEQUENCE [LARGE SCALE GENOMIC DNA]</scope>
    <source>
        <strain evidence="2">FD-172 SS1</strain>
    </source>
</reference>
<dbReference type="OrthoDB" id="3203116at2759"/>
<dbReference type="SUPFAM" id="SSF159238">
    <property type="entry name" value="SO1590-like"/>
    <property type="match status" value="1"/>
</dbReference>
<evidence type="ECO:0008006" key="3">
    <source>
        <dbReference type="Google" id="ProtNLM"/>
    </source>
</evidence>
<accession>A0A067MH46</accession>
<organism evidence="1 2">
    <name type="scientific">Botryobasidium botryosum (strain FD-172 SS1)</name>
    <dbReference type="NCBI Taxonomy" id="930990"/>
    <lineage>
        <taxon>Eukaryota</taxon>
        <taxon>Fungi</taxon>
        <taxon>Dikarya</taxon>
        <taxon>Basidiomycota</taxon>
        <taxon>Agaricomycotina</taxon>
        <taxon>Agaricomycetes</taxon>
        <taxon>Cantharellales</taxon>
        <taxon>Botryobasidiaceae</taxon>
        <taxon>Botryobasidium</taxon>
    </lineage>
</organism>
<gene>
    <name evidence="1" type="ORF">BOTBODRAFT_177753</name>
</gene>
<keyword evidence="2" id="KW-1185">Reference proteome</keyword>
<evidence type="ECO:0000313" key="1">
    <source>
        <dbReference type="EMBL" id="KDQ10861.1"/>
    </source>
</evidence>
<dbReference type="InParanoid" id="A0A067MH46"/>
<sequence>MSATDVQRIEATFSTDSWEETPVALTPDSPLKKTRVRTTRTFTGGMEGSAITEYTMVYHPTPAGSAPTSDKHAVTASFAGLMHFAGSINGSPPGEAVFVTTGTFEGTADAEWVLDERTASGGLANMKAKGGYSSKGITATQSWLEIQKAK</sequence>
<dbReference type="InterPro" id="IPR023159">
    <property type="entry name" value="SO1590-like_sf"/>
</dbReference>
<evidence type="ECO:0000313" key="2">
    <source>
        <dbReference type="Proteomes" id="UP000027195"/>
    </source>
</evidence>
<dbReference type="AlphaFoldDB" id="A0A067MH46"/>
<dbReference type="Pfam" id="PF11528">
    <property type="entry name" value="DUF3224"/>
    <property type="match status" value="1"/>
</dbReference>
<dbReference type="EMBL" id="KL198063">
    <property type="protein sequence ID" value="KDQ10861.1"/>
    <property type="molecule type" value="Genomic_DNA"/>
</dbReference>
<name>A0A067MH46_BOTB1</name>